<feature type="transmembrane region" description="Helical" evidence="5">
    <location>
        <begin position="193"/>
        <end position="211"/>
    </location>
</feature>
<evidence type="ECO:0000256" key="3">
    <source>
        <dbReference type="ARBA" id="ARBA00022989"/>
    </source>
</evidence>
<dbReference type="RefSeq" id="WP_158495458.1">
    <property type="nucleotide sequence ID" value="NZ_JACHNA010000001.1"/>
</dbReference>
<feature type="transmembrane region" description="Helical" evidence="5">
    <location>
        <begin position="117"/>
        <end position="135"/>
    </location>
</feature>
<dbReference type="GO" id="GO:0004252">
    <property type="term" value="F:serine-type endopeptidase activity"/>
    <property type="evidence" value="ECO:0007669"/>
    <property type="project" value="InterPro"/>
</dbReference>
<feature type="transmembrane region" description="Helical" evidence="5">
    <location>
        <begin position="141"/>
        <end position="159"/>
    </location>
</feature>
<evidence type="ECO:0000256" key="2">
    <source>
        <dbReference type="ARBA" id="ARBA00022692"/>
    </source>
</evidence>
<evidence type="ECO:0000313" key="7">
    <source>
        <dbReference type="EMBL" id="MBB4734607.1"/>
    </source>
</evidence>
<proteinExistence type="predicted"/>
<dbReference type="InterPro" id="IPR035952">
    <property type="entry name" value="Rhomboid-like_sf"/>
</dbReference>
<dbReference type="Proteomes" id="UP000540191">
    <property type="component" value="Unassembled WGS sequence"/>
</dbReference>
<keyword evidence="2 5" id="KW-0812">Transmembrane</keyword>
<dbReference type="InterPro" id="IPR022764">
    <property type="entry name" value="Peptidase_S54_rhomboid_dom"/>
</dbReference>
<gene>
    <name evidence="7" type="ORF">HDA30_000115</name>
</gene>
<comment type="subcellular location">
    <subcellularLocation>
        <location evidence="1">Membrane</location>
        <topology evidence="1">Multi-pass membrane protein</topology>
    </subcellularLocation>
</comment>
<feature type="domain" description="Peptidase S54 rhomboid" evidence="6">
    <location>
        <begin position="81"/>
        <end position="211"/>
    </location>
</feature>
<reference evidence="7 8" key="1">
    <citation type="submission" date="2020-08" db="EMBL/GenBank/DDBJ databases">
        <title>Sequencing the genomes of 1000 actinobacteria strains.</title>
        <authorList>
            <person name="Klenk H.-P."/>
        </authorList>
    </citation>
    <scope>NUCLEOTIDE SEQUENCE [LARGE SCALE GENOMIC DNA]</scope>
    <source>
        <strain evidence="7 8">DSM 23974</strain>
    </source>
</reference>
<comment type="caution">
    <text evidence="7">The sequence shown here is derived from an EMBL/GenBank/DDBJ whole genome shotgun (WGS) entry which is preliminary data.</text>
</comment>
<evidence type="ECO:0000259" key="6">
    <source>
        <dbReference type="Pfam" id="PF01694"/>
    </source>
</evidence>
<organism evidence="7 8">
    <name type="scientific">Micrococcus cohnii</name>
    <dbReference type="NCBI Taxonomy" id="993416"/>
    <lineage>
        <taxon>Bacteria</taxon>
        <taxon>Bacillati</taxon>
        <taxon>Actinomycetota</taxon>
        <taxon>Actinomycetes</taxon>
        <taxon>Micrococcales</taxon>
        <taxon>Micrococcaceae</taxon>
        <taxon>Micrococcus</taxon>
    </lineage>
</organism>
<dbReference type="EMBL" id="JACHNA010000001">
    <property type="protein sequence ID" value="MBB4734607.1"/>
    <property type="molecule type" value="Genomic_DNA"/>
</dbReference>
<dbReference type="Gene3D" id="1.20.1540.10">
    <property type="entry name" value="Rhomboid-like"/>
    <property type="match status" value="1"/>
</dbReference>
<keyword evidence="7" id="KW-0378">Hydrolase</keyword>
<evidence type="ECO:0000256" key="5">
    <source>
        <dbReference type="SAM" id="Phobius"/>
    </source>
</evidence>
<sequence length="233" mass="24003">MRDRLLPSLESSLSAASSEGPGEGLLGALLNGSGAALLRWFGPTLILLALMFVCFPVGWLGGPAVQATFAVVPRTMDGLAGMFSMPVMHGSWQHLVGNAAVVLVLSPTAALVSRRPWYLTTVCWLGAGLLTWLLGTPGAHIGASGIVYAFTCFLLVYGFSARRWLTLSICLLVTGPLLGGTIAGLIPQAGVSWSAHLAGAITGVLAALLLGKIDRVEGGRPPLDSGSEAALTA</sequence>
<feature type="transmembrane region" description="Helical" evidence="5">
    <location>
        <begin position="92"/>
        <end position="112"/>
    </location>
</feature>
<name>A0A7W7GM21_9MICC</name>
<evidence type="ECO:0000256" key="1">
    <source>
        <dbReference type="ARBA" id="ARBA00004141"/>
    </source>
</evidence>
<dbReference type="AlphaFoldDB" id="A0A7W7GM21"/>
<feature type="transmembrane region" description="Helical" evidence="5">
    <location>
        <begin position="45"/>
        <end position="72"/>
    </location>
</feature>
<dbReference type="SUPFAM" id="SSF144091">
    <property type="entry name" value="Rhomboid-like"/>
    <property type="match status" value="1"/>
</dbReference>
<keyword evidence="3 5" id="KW-1133">Transmembrane helix</keyword>
<accession>A0A7W7GM21</accession>
<keyword evidence="4 5" id="KW-0472">Membrane</keyword>
<feature type="transmembrane region" description="Helical" evidence="5">
    <location>
        <begin position="164"/>
        <end position="187"/>
    </location>
</feature>
<evidence type="ECO:0000256" key="4">
    <source>
        <dbReference type="ARBA" id="ARBA00023136"/>
    </source>
</evidence>
<protein>
    <submittedName>
        <fullName evidence="7">Membrane associated rhomboid family serine protease</fullName>
    </submittedName>
</protein>
<keyword evidence="7" id="KW-0645">Protease</keyword>
<evidence type="ECO:0000313" key="8">
    <source>
        <dbReference type="Proteomes" id="UP000540191"/>
    </source>
</evidence>
<dbReference type="GO" id="GO:0016020">
    <property type="term" value="C:membrane"/>
    <property type="evidence" value="ECO:0007669"/>
    <property type="project" value="UniProtKB-SubCell"/>
</dbReference>
<dbReference type="Pfam" id="PF01694">
    <property type="entry name" value="Rhomboid"/>
    <property type="match status" value="1"/>
</dbReference>
<keyword evidence="8" id="KW-1185">Reference proteome</keyword>
<dbReference type="GO" id="GO:0006508">
    <property type="term" value="P:proteolysis"/>
    <property type="evidence" value="ECO:0007669"/>
    <property type="project" value="UniProtKB-KW"/>
</dbReference>